<evidence type="ECO:0000313" key="3">
    <source>
        <dbReference type="Proteomes" id="UP000053831"/>
    </source>
</evidence>
<proteinExistence type="predicted"/>
<evidence type="ECO:0000256" key="1">
    <source>
        <dbReference type="SAM" id="MobiDB-lite"/>
    </source>
</evidence>
<dbReference type="OrthoDB" id="10259785at2759"/>
<feature type="region of interest" description="Disordered" evidence="1">
    <location>
        <begin position="1"/>
        <end position="54"/>
    </location>
</feature>
<evidence type="ECO:0000313" key="2">
    <source>
        <dbReference type="EMBL" id="KOS18620.1"/>
    </source>
</evidence>
<dbReference type="EMBL" id="LGSR01000020">
    <property type="protein sequence ID" value="KOS18620.1"/>
    <property type="molecule type" value="Genomic_DNA"/>
</dbReference>
<evidence type="ECO:0008006" key="4">
    <source>
        <dbReference type="Google" id="ProtNLM"/>
    </source>
</evidence>
<feature type="compositionally biased region" description="Basic and acidic residues" evidence="1">
    <location>
        <begin position="31"/>
        <end position="40"/>
    </location>
</feature>
<gene>
    <name evidence="2" type="ORF">ESCO_000433</name>
</gene>
<organism evidence="2 3">
    <name type="scientific">Escovopsis weberi</name>
    <dbReference type="NCBI Taxonomy" id="150374"/>
    <lineage>
        <taxon>Eukaryota</taxon>
        <taxon>Fungi</taxon>
        <taxon>Dikarya</taxon>
        <taxon>Ascomycota</taxon>
        <taxon>Pezizomycotina</taxon>
        <taxon>Sordariomycetes</taxon>
        <taxon>Hypocreomycetidae</taxon>
        <taxon>Hypocreales</taxon>
        <taxon>Hypocreaceae</taxon>
        <taxon>Escovopsis</taxon>
    </lineage>
</organism>
<sequence>MPASSSQAAENFVESEKPRPCRSSATFPIVRNEEAGEQKKAQLPYPDDDENQDAWFEGMSASGVPRQLQPGASVSSMPHIPPVIDEMTAANSDQDFTVASSPVYLAPPSWQPPSFDPEQEKSRVERPMGAYRRYSDAMMRGDDQEQRLPECSRTTPVAGLMDWITIPRTDFNICPDCYGEVFASTQYRTHFQPLLRPTMNPIACDFGSSPWYRIAWLLTLKEQKTDLQLFYKAAKVLASTRDRPCPGSQKALEFWYVVKDPFTRRAVPDFTVCYECTKMVEALFPVLRDVFGPQDAWQEPVRSVCSLHFHPGREEFPLYFDAFEMAAETAFKYDRSPDIGDLCMTLNRIGTFSECRESRRVNDGYWYSLTFLPEFTVCGECYDDVVRPQQLLDDDNDHISGHFLPKPQKLAVATCQLYSPRMRDVFKWACRRDDAEYLKARVKERKMVEDHLHAKFVHLVRDGRRNRWTEEQIDKLAREWRKWE</sequence>
<reference evidence="2 3" key="1">
    <citation type="submission" date="2015-07" db="EMBL/GenBank/DDBJ databases">
        <title>The genome of the fungus Escovopsis weberi, a specialized disease agent of ant agriculture.</title>
        <authorList>
            <person name="de Man T.J."/>
            <person name="Stajich J.E."/>
            <person name="Kubicek C.P."/>
            <person name="Chenthamara K."/>
            <person name="Atanasova L."/>
            <person name="Druzhinina I.S."/>
            <person name="Birnbaum S."/>
            <person name="Barribeau S.M."/>
            <person name="Teiling C."/>
            <person name="Suen G."/>
            <person name="Currie C."/>
            <person name="Gerardo N.M."/>
        </authorList>
    </citation>
    <scope>NUCLEOTIDE SEQUENCE [LARGE SCALE GENOMIC DNA]</scope>
</reference>
<dbReference type="STRING" id="150374.A0A0M8N2I2"/>
<accession>A0A0M8N2I2</accession>
<protein>
    <recommendedName>
        <fullName evidence="4">Integral membrane protein</fullName>
    </recommendedName>
</protein>
<dbReference type="Proteomes" id="UP000053831">
    <property type="component" value="Unassembled WGS sequence"/>
</dbReference>
<comment type="caution">
    <text evidence="2">The sequence shown here is derived from an EMBL/GenBank/DDBJ whole genome shotgun (WGS) entry which is preliminary data.</text>
</comment>
<name>A0A0M8N2I2_ESCWE</name>
<keyword evidence="3" id="KW-1185">Reference proteome</keyword>
<dbReference type="AlphaFoldDB" id="A0A0M8N2I2"/>